<evidence type="ECO:0000256" key="4">
    <source>
        <dbReference type="ARBA" id="ARBA00023136"/>
    </source>
</evidence>
<reference evidence="9" key="1">
    <citation type="submission" date="2021-10" db="EMBL/GenBank/DDBJ databases">
        <authorList>
            <person name="Piombo E."/>
        </authorList>
    </citation>
    <scope>NUCLEOTIDE SEQUENCE</scope>
</reference>
<evidence type="ECO:0000259" key="8">
    <source>
        <dbReference type="Pfam" id="PF20684"/>
    </source>
</evidence>
<dbReference type="InterPro" id="IPR049326">
    <property type="entry name" value="Rhodopsin_dom_fungi"/>
</dbReference>
<evidence type="ECO:0000256" key="1">
    <source>
        <dbReference type="ARBA" id="ARBA00004141"/>
    </source>
</evidence>
<evidence type="ECO:0000256" key="5">
    <source>
        <dbReference type="ARBA" id="ARBA00038359"/>
    </source>
</evidence>
<comment type="similarity">
    <text evidence="5">Belongs to the SAT4 family.</text>
</comment>
<feature type="transmembrane region" description="Helical" evidence="7">
    <location>
        <begin position="276"/>
        <end position="294"/>
    </location>
</feature>
<dbReference type="Proteomes" id="UP000775872">
    <property type="component" value="Unassembled WGS sequence"/>
</dbReference>
<organism evidence="9 10">
    <name type="scientific">Clonostachys solani</name>
    <dbReference type="NCBI Taxonomy" id="160281"/>
    <lineage>
        <taxon>Eukaryota</taxon>
        <taxon>Fungi</taxon>
        <taxon>Dikarya</taxon>
        <taxon>Ascomycota</taxon>
        <taxon>Pezizomycotina</taxon>
        <taxon>Sordariomycetes</taxon>
        <taxon>Hypocreomycetidae</taxon>
        <taxon>Hypocreales</taxon>
        <taxon>Bionectriaceae</taxon>
        <taxon>Clonostachys</taxon>
    </lineage>
</organism>
<feature type="transmembrane region" description="Helical" evidence="7">
    <location>
        <begin position="237"/>
        <end position="256"/>
    </location>
</feature>
<feature type="compositionally biased region" description="Polar residues" evidence="6">
    <location>
        <begin position="319"/>
        <end position="329"/>
    </location>
</feature>
<dbReference type="EMBL" id="CABFOC020000069">
    <property type="protein sequence ID" value="CAH0056995.1"/>
    <property type="molecule type" value="Genomic_DNA"/>
</dbReference>
<evidence type="ECO:0000313" key="10">
    <source>
        <dbReference type="Proteomes" id="UP000775872"/>
    </source>
</evidence>
<feature type="region of interest" description="Disordered" evidence="6">
    <location>
        <begin position="319"/>
        <end position="358"/>
    </location>
</feature>
<feature type="transmembrane region" description="Helical" evidence="7">
    <location>
        <begin position="154"/>
        <end position="179"/>
    </location>
</feature>
<feature type="domain" description="Rhodopsin" evidence="8">
    <location>
        <begin position="58"/>
        <end position="298"/>
    </location>
</feature>
<dbReference type="AlphaFoldDB" id="A0A9P0ERC9"/>
<feature type="transmembrane region" description="Helical" evidence="7">
    <location>
        <begin position="41"/>
        <end position="62"/>
    </location>
</feature>
<keyword evidence="10" id="KW-1185">Reference proteome</keyword>
<gene>
    <name evidence="9" type="ORF">CSOL1703_00018233</name>
</gene>
<name>A0A9P0ERC9_9HYPO</name>
<evidence type="ECO:0000313" key="9">
    <source>
        <dbReference type="EMBL" id="CAH0056995.1"/>
    </source>
</evidence>
<dbReference type="OrthoDB" id="444631at2759"/>
<feature type="transmembrane region" description="Helical" evidence="7">
    <location>
        <begin position="115"/>
        <end position="133"/>
    </location>
</feature>
<keyword evidence="3 7" id="KW-1133">Transmembrane helix</keyword>
<proteinExistence type="inferred from homology"/>
<evidence type="ECO:0000256" key="7">
    <source>
        <dbReference type="SAM" id="Phobius"/>
    </source>
</evidence>
<comment type="caution">
    <text evidence="9">The sequence shown here is derived from an EMBL/GenBank/DDBJ whole genome shotgun (WGS) entry which is preliminary data.</text>
</comment>
<dbReference type="Pfam" id="PF20684">
    <property type="entry name" value="Fung_rhodopsin"/>
    <property type="match status" value="1"/>
</dbReference>
<evidence type="ECO:0000256" key="2">
    <source>
        <dbReference type="ARBA" id="ARBA00022692"/>
    </source>
</evidence>
<keyword evidence="4 7" id="KW-0472">Membrane</keyword>
<dbReference type="PANTHER" id="PTHR33048:SF47">
    <property type="entry name" value="INTEGRAL MEMBRANE PROTEIN-RELATED"/>
    <property type="match status" value="1"/>
</dbReference>
<comment type="subcellular location">
    <subcellularLocation>
        <location evidence="1">Membrane</location>
        <topology evidence="1">Multi-pass membrane protein</topology>
    </subcellularLocation>
</comment>
<sequence>MDKFESMSPAVREMALQMPGMVPPAGLKSNLVDPPNGNKGVIGLLTVCIALTVSFAFMRFYARTFIQKKWHLEDYLGFAALGPYAGGVWVVISCIHTGGFLVHQWNIRVQDLLDILYILLMLRISYALQMLLAKTAIMLEWSRIFVPRGTRNAFYWVSRALIVINALVYIIGGSVAVAACIPAEKLWHPWVKGHCSSRRAADISTAWFNLFMDVSILLLPQSIIWKLQMTKARKIGIALIFSVGLLVVACAIGRTYSNMALDYSGDTAYDASINTIWGFCEMTGVMIVFYAPAIPKVFSEKGVFSRVVVSVRSWKQLSGGSSLQDSYKSSEGKSWPHGKSEDFTSGAKHPASTDSEVELVRPERARVGNGKVDDAYQLGGTNQILKVTRLEHNVAEASKQHTGAAPEYQKAWVTHSREGA</sequence>
<evidence type="ECO:0000256" key="6">
    <source>
        <dbReference type="SAM" id="MobiDB-lite"/>
    </source>
</evidence>
<protein>
    <recommendedName>
        <fullName evidence="8">Rhodopsin domain-containing protein</fullName>
    </recommendedName>
</protein>
<evidence type="ECO:0000256" key="3">
    <source>
        <dbReference type="ARBA" id="ARBA00022989"/>
    </source>
</evidence>
<dbReference type="InterPro" id="IPR052337">
    <property type="entry name" value="SAT4-like"/>
</dbReference>
<dbReference type="GO" id="GO:0016020">
    <property type="term" value="C:membrane"/>
    <property type="evidence" value="ECO:0007669"/>
    <property type="project" value="UniProtKB-SubCell"/>
</dbReference>
<feature type="transmembrane region" description="Helical" evidence="7">
    <location>
        <begin position="74"/>
        <end position="103"/>
    </location>
</feature>
<dbReference type="PANTHER" id="PTHR33048">
    <property type="entry name" value="PTH11-LIKE INTEGRAL MEMBRANE PROTEIN (AFU_ORTHOLOGUE AFUA_5G11245)"/>
    <property type="match status" value="1"/>
</dbReference>
<keyword evidence="2 7" id="KW-0812">Transmembrane</keyword>
<feature type="transmembrane region" description="Helical" evidence="7">
    <location>
        <begin position="206"/>
        <end position="225"/>
    </location>
</feature>
<accession>A0A9P0ERC9</accession>